<feature type="compositionally biased region" description="Pro residues" evidence="1">
    <location>
        <begin position="163"/>
        <end position="175"/>
    </location>
</feature>
<dbReference type="Proteomes" id="UP001050691">
    <property type="component" value="Unassembled WGS sequence"/>
</dbReference>
<feature type="compositionally biased region" description="Gly residues" evidence="1">
    <location>
        <begin position="42"/>
        <end position="55"/>
    </location>
</feature>
<evidence type="ECO:0000313" key="4">
    <source>
        <dbReference type="Proteomes" id="UP001050691"/>
    </source>
</evidence>
<feature type="compositionally biased region" description="Gly residues" evidence="1">
    <location>
        <begin position="62"/>
        <end position="71"/>
    </location>
</feature>
<feature type="compositionally biased region" description="Pro residues" evidence="1">
    <location>
        <begin position="73"/>
        <end position="109"/>
    </location>
</feature>
<name>A0AAV5AE54_9AGAM</name>
<gene>
    <name evidence="3" type="ORF">Clacol_006031</name>
</gene>
<reference evidence="3" key="1">
    <citation type="submission" date="2021-10" db="EMBL/GenBank/DDBJ databases">
        <title>De novo Genome Assembly of Clathrus columnatus (Basidiomycota, Fungi) Using Illumina and Nanopore Sequence Data.</title>
        <authorList>
            <person name="Ogiso-Tanaka E."/>
            <person name="Itagaki H."/>
            <person name="Hosoya T."/>
            <person name="Hosaka K."/>
        </authorList>
    </citation>
    <scope>NUCLEOTIDE SEQUENCE</scope>
    <source>
        <strain evidence="3">MO-923</strain>
    </source>
</reference>
<protein>
    <recommendedName>
        <fullName evidence="2">DUF6699 domain-containing protein</fullName>
    </recommendedName>
</protein>
<comment type="caution">
    <text evidence="3">The sequence shown here is derived from an EMBL/GenBank/DDBJ whole genome shotgun (WGS) entry which is preliminary data.</text>
</comment>
<evidence type="ECO:0000256" key="1">
    <source>
        <dbReference type="SAM" id="MobiDB-lite"/>
    </source>
</evidence>
<accession>A0AAV5AE54</accession>
<dbReference type="Pfam" id="PF20415">
    <property type="entry name" value="DUF6699"/>
    <property type="match status" value="1"/>
</dbReference>
<proteinExistence type="predicted"/>
<sequence length="489" mass="52155">MARRGGAHIHSEQNTPFVPPANIPEDGSSGGPSPSSMYESFGRGGGGRGGGGGMGMRRDAQGHGGHGGGFPPTGFPPTGYPPAGFPPPGFPPPPGPYPQHHPPTNPYYPTPPVGFTPFPGYFPYPPPFPGGGGGYPPAPGPPPAGGGGGRGRGGRDGDHHRGPPPPHHQPGPPHSHPMAYAGFSPYGPGYPPPFPPYGVSPIPGMPPMPGMPGMYPGQEFDAPPQNQVVRPPTVSEMQLDRWTPGPSYGPVLSPFQLSLLGIPLEVNPLLKPSTEQSLVHLEYNVLFPTNFAHRSDDPPGISWSRGRNEPATLPRVSEMRLISKKYPWVIDIQASKPDEGVTCIEVVQAIHRDAGLNVKAKVYNALPNRSKALVSKQYNHNRSTSRHAPGGAFDSGLKRGDFMLEFIMFNGLVDDQPLVAERFKVAGPGWNGLKERDPTKMRTYPATLVFNLDHVLMSDSVSVLGPMPDHPTDSESIDETEDQSESHES</sequence>
<feature type="region of interest" description="Disordered" evidence="1">
    <location>
        <begin position="462"/>
        <end position="489"/>
    </location>
</feature>
<evidence type="ECO:0000259" key="2">
    <source>
        <dbReference type="Pfam" id="PF20415"/>
    </source>
</evidence>
<dbReference type="InterPro" id="IPR046522">
    <property type="entry name" value="DUF6699"/>
</dbReference>
<feature type="domain" description="DUF6699" evidence="2">
    <location>
        <begin position="281"/>
        <end position="414"/>
    </location>
</feature>
<feature type="region of interest" description="Disordered" evidence="1">
    <location>
        <begin position="130"/>
        <end position="180"/>
    </location>
</feature>
<evidence type="ECO:0000313" key="3">
    <source>
        <dbReference type="EMBL" id="GJJ11793.1"/>
    </source>
</evidence>
<feature type="region of interest" description="Disordered" evidence="1">
    <location>
        <begin position="1"/>
        <end position="109"/>
    </location>
</feature>
<dbReference type="AlphaFoldDB" id="A0AAV5AE54"/>
<keyword evidence="4" id="KW-1185">Reference proteome</keyword>
<dbReference type="EMBL" id="BPWL01000007">
    <property type="protein sequence ID" value="GJJ11793.1"/>
    <property type="molecule type" value="Genomic_DNA"/>
</dbReference>
<organism evidence="3 4">
    <name type="scientific">Clathrus columnatus</name>
    <dbReference type="NCBI Taxonomy" id="1419009"/>
    <lineage>
        <taxon>Eukaryota</taxon>
        <taxon>Fungi</taxon>
        <taxon>Dikarya</taxon>
        <taxon>Basidiomycota</taxon>
        <taxon>Agaricomycotina</taxon>
        <taxon>Agaricomycetes</taxon>
        <taxon>Phallomycetidae</taxon>
        <taxon>Phallales</taxon>
        <taxon>Clathraceae</taxon>
        <taxon>Clathrus</taxon>
    </lineage>
</organism>